<comment type="caution">
    <text evidence="2">The sequence shown here is derived from an EMBL/GenBank/DDBJ whole genome shotgun (WGS) entry which is preliminary data.</text>
</comment>
<evidence type="ECO:0000259" key="1">
    <source>
        <dbReference type="Pfam" id="PF10105"/>
    </source>
</evidence>
<dbReference type="RefSeq" id="WP_343766396.1">
    <property type="nucleotide sequence ID" value="NZ_BAAACF010000001.1"/>
</dbReference>
<name>A0ABP3TYP6_9CLOT</name>
<evidence type="ECO:0000313" key="2">
    <source>
        <dbReference type="EMBL" id="GAA0718662.1"/>
    </source>
</evidence>
<dbReference type="Proteomes" id="UP001500339">
    <property type="component" value="Unassembled WGS sequence"/>
</dbReference>
<organism evidence="2 3">
    <name type="scientific">Clostridium malenominatum</name>
    <dbReference type="NCBI Taxonomy" id="1539"/>
    <lineage>
        <taxon>Bacteria</taxon>
        <taxon>Bacillati</taxon>
        <taxon>Bacillota</taxon>
        <taxon>Clostridia</taxon>
        <taxon>Eubacteriales</taxon>
        <taxon>Clostridiaceae</taxon>
        <taxon>Clostridium</taxon>
    </lineage>
</organism>
<dbReference type="NCBIfam" id="TIGR03936">
    <property type="entry name" value="sam_1_link_chp"/>
    <property type="match status" value="1"/>
</dbReference>
<gene>
    <name evidence="2" type="ORF">GCM10008905_05730</name>
</gene>
<reference evidence="3" key="1">
    <citation type="journal article" date="2019" name="Int. J. Syst. Evol. Microbiol.">
        <title>The Global Catalogue of Microorganisms (GCM) 10K type strain sequencing project: providing services to taxonomists for standard genome sequencing and annotation.</title>
        <authorList>
            <consortium name="The Broad Institute Genomics Platform"/>
            <consortium name="The Broad Institute Genome Sequencing Center for Infectious Disease"/>
            <person name="Wu L."/>
            <person name="Ma J."/>
        </authorList>
    </citation>
    <scope>NUCLEOTIDE SEQUENCE [LARGE SCALE GENOMIC DNA]</scope>
    <source>
        <strain evidence="3">JCM 1405</strain>
    </source>
</reference>
<sequence>MKVRYLVKFTKGSNIKFVSHLDLMRTLQKIIKRGNLPIEYSQGFNPHMSISLAQPLSVGMFSKGEYMDINLSENLDTWVVKDRLNENSSSNIKFINVVKIDKESKDGKKIPQAMAAIEAASYSINIKYHSLDKIEEDIKNIFKMEEWKVLKKGKSGEKEVDIKPMLKKFNHKIENNSLILEVLVSAGSRENLSADLLSKFILDNTHNGDKEGFVLIERQEIYGGNEDNLVSLDKYLGNM</sequence>
<protein>
    <submittedName>
        <fullName evidence="2">TIGR03936 family radical SAM-associated protein</fullName>
    </submittedName>
</protein>
<dbReference type="InterPro" id="IPR018768">
    <property type="entry name" value="DUF2344"/>
</dbReference>
<evidence type="ECO:0000313" key="3">
    <source>
        <dbReference type="Proteomes" id="UP001500339"/>
    </source>
</evidence>
<dbReference type="Pfam" id="PF10105">
    <property type="entry name" value="DUF2344"/>
    <property type="match status" value="1"/>
</dbReference>
<feature type="domain" description="DUF2344" evidence="1">
    <location>
        <begin position="4"/>
        <end position="193"/>
    </location>
</feature>
<proteinExistence type="predicted"/>
<dbReference type="EMBL" id="BAAACF010000001">
    <property type="protein sequence ID" value="GAA0718662.1"/>
    <property type="molecule type" value="Genomic_DNA"/>
</dbReference>
<keyword evidence="3" id="KW-1185">Reference proteome</keyword>
<accession>A0ABP3TYP6</accession>